<evidence type="ECO:0000313" key="2">
    <source>
        <dbReference type="EMBL" id="ORY16559.1"/>
    </source>
</evidence>
<reference evidence="2 3" key="1">
    <citation type="submission" date="2016-07" db="EMBL/GenBank/DDBJ databases">
        <title>Pervasive Adenine N6-methylation of Active Genes in Fungi.</title>
        <authorList>
            <consortium name="DOE Joint Genome Institute"/>
            <person name="Mondo S.J."/>
            <person name="Dannebaum R.O."/>
            <person name="Kuo R.C."/>
            <person name="Labutti K."/>
            <person name="Haridas S."/>
            <person name="Kuo A."/>
            <person name="Salamov A."/>
            <person name="Ahrendt S.R."/>
            <person name="Lipzen A."/>
            <person name="Sullivan W."/>
            <person name="Andreopoulos W.B."/>
            <person name="Clum A."/>
            <person name="Lindquist E."/>
            <person name="Daum C."/>
            <person name="Ramamoorthy G.K."/>
            <person name="Gryganskyi A."/>
            <person name="Culley D."/>
            <person name="Magnuson J.K."/>
            <person name="James T.Y."/>
            <person name="O'Malley M.A."/>
            <person name="Stajich J.E."/>
            <person name="Spatafora J.W."/>
            <person name="Visel A."/>
            <person name="Grigoriev I.V."/>
        </authorList>
    </citation>
    <scope>NUCLEOTIDE SEQUENCE [LARGE SCALE GENOMIC DNA]</scope>
    <source>
        <strain evidence="2 3">CBS 115471</strain>
    </source>
</reference>
<dbReference type="AlphaFoldDB" id="A0A1Y2A211"/>
<protein>
    <submittedName>
        <fullName evidence="2">Uncharacterized protein</fullName>
    </submittedName>
</protein>
<feature type="region of interest" description="Disordered" evidence="1">
    <location>
        <begin position="87"/>
        <end position="109"/>
    </location>
</feature>
<accession>A0A1Y2A211</accession>
<name>A0A1Y2A211_9PLEO</name>
<sequence>MEWRGYAVVMQGRQESRANHTTHTKGVYHNLSPSYIRRGAGMTEFLVWRLYVCLRMNKFCTCVLLCVCTCTSVSLLSPLSQVSNHRAEIVSKRSTPNPPHETSRSRKPKVIPNLPLHLHRKAMHPRQALFTAHPPHPSPSPIMRHRTTAPSPTPNLPPTYLFRQEAFKPHRLQSVFWIRLDRALAGLDHGIGIAGRELDAGSGDPSVPENGMGRTGYGEYVTDVGGCINRHAKRMGWDGMGERMQWIE</sequence>
<organism evidence="2 3">
    <name type="scientific">Clohesyomyces aquaticus</name>
    <dbReference type="NCBI Taxonomy" id="1231657"/>
    <lineage>
        <taxon>Eukaryota</taxon>
        <taxon>Fungi</taxon>
        <taxon>Dikarya</taxon>
        <taxon>Ascomycota</taxon>
        <taxon>Pezizomycotina</taxon>
        <taxon>Dothideomycetes</taxon>
        <taxon>Pleosporomycetidae</taxon>
        <taxon>Pleosporales</taxon>
        <taxon>Lindgomycetaceae</taxon>
        <taxon>Clohesyomyces</taxon>
    </lineage>
</organism>
<keyword evidence="3" id="KW-1185">Reference proteome</keyword>
<comment type="caution">
    <text evidence="2">The sequence shown here is derived from an EMBL/GenBank/DDBJ whole genome shotgun (WGS) entry which is preliminary data.</text>
</comment>
<dbReference type="Proteomes" id="UP000193144">
    <property type="component" value="Unassembled WGS sequence"/>
</dbReference>
<proteinExistence type="predicted"/>
<dbReference type="EMBL" id="MCFA01000017">
    <property type="protein sequence ID" value="ORY16559.1"/>
    <property type="molecule type" value="Genomic_DNA"/>
</dbReference>
<evidence type="ECO:0000256" key="1">
    <source>
        <dbReference type="SAM" id="MobiDB-lite"/>
    </source>
</evidence>
<gene>
    <name evidence="2" type="ORF">BCR34DRAFT_95825</name>
</gene>
<evidence type="ECO:0000313" key="3">
    <source>
        <dbReference type="Proteomes" id="UP000193144"/>
    </source>
</evidence>